<evidence type="ECO:0000313" key="4">
    <source>
        <dbReference type="EMBL" id="SEN27372.1"/>
    </source>
</evidence>
<feature type="domain" description="AMP-dependent synthetase/ligase" evidence="2">
    <location>
        <begin position="17"/>
        <end position="291"/>
    </location>
</feature>
<dbReference type="AlphaFoldDB" id="A0A1H8F6M3"/>
<name>A0A1H8F6M3_9BURK</name>
<dbReference type="PANTHER" id="PTHR43767:SF8">
    <property type="entry name" value="LONG-CHAIN-FATTY-ACID--COA LIGASE"/>
    <property type="match status" value="1"/>
</dbReference>
<dbReference type="Gene3D" id="3.40.50.12780">
    <property type="entry name" value="N-terminal domain of ligase-like"/>
    <property type="match status" value="1"/>
</dbReference>
<dbReference type="Gene3D" id="3.10.129.10">
    <property type="entry name" value="Hotdog Thioesterase"/>
    <property type="match status" value="1"/>
</dbReference>
<dbReference type="GO" id="GO:0016874">
    <property type="term" value="F:ligase activity"/>
    <property type="evidence" value="ECO:0007669"/>
    <property type="project" value="UniProtKB-KW"/>
</dbReference>
<feature type="domain" description="ApeI dehydratase-like" evidence="3">
    <location>
        <begin position="465"/>
        <end position="561"/>
    </location>
</feature>
<sequence>MSARTDWPLCGHAQADAVLARDERGAITVGQWLQDVQELAARLPADCTHVLNVCRNRYLFLVGLGAGIVSGRVSLQPSSLAPEAVRHLLQHAPRPVCLHDGETEGLEALMPLLAVERQDAAVAESVPDIPQVPAEQVVSLVFTSGSTGQPVPHAKTWGKLHLNALAEAQLLGLDKGPQACIVGTVPSQHMYGFESVMLLALLAGSSLWTGRPFYPADVAQALASVPQPRMLVTTPVHLRVLVDAGLTYPAVDQLLCATAPLAPALAEQAEAHFGAPLREIYGSTETSQLGVRRPLDGPAWRLFPGVRLEQEGGTTFASGGHVEGRVPMSDLIELVGEEGFILHGRKTDMVNIAGRRSSLAYLNHQLAQVPGIQDGAFFLPQPVDLPGSHAPMVPEVERLCLVVQAPGMTGRQILDGLRPYVEAVFLPRPLIQVERMPRNETGKLPQQALQALYAEHQRQLHAQQAMTLLRWQVPADHPVFAGHFPGHPVVPGAMLLQRCVEAWRALPQARGQACTIAQAKFLLPCIPGDVLEFRLEPVESPGKPFAAAFRVLRGEDTVASGMLRALPVAEPA</sequence>
<evidence type="ECO:0000313" key="5">
    <source>
        <dbReference type="Proteomes" id="UP000199531"/>
    </source>
</evidence>
<dbReference type="Pfam" id="PF22818">
    <property type="entry name" value="ApeI-like"/>
    <property type="match status" value="1"/>
</dbReference>
<dbReference type="STRING" id="1121117.SAMN02745977_00945"/>
<organism evidence="4 5">
    <name type="scientific">Brachymonas denitrificans DSM 15123</name>
    <dbReference type="NCBI Taxonomy" id="1121117"/>
    <lineage>
        <taxon>Bacteria</taxon>
        <taxon>Pseudomonadati</taxon>
        <taxon>Pseudomonadota</taxon>
        <taxon>Betaproteobacteria</taxon>
        <taxon>Burkholderiales</taxon>
        <taxon>Comamonadaceae</taxon>
        <taxon>Brachymonas</taxon>
    </lineage>
</organism>
<gene>
    <name evidence="4" type="ORF">SAMN02745977_00945</name>
</gene>
<dbReference type="InterPro" id="IPR000873">
    <property type="entry name" value="AMP-dep_synth/lig_dom"/>
</dbReference>
<dbReference type="EMBL" id="FOCW01000001">
    <property type="protein sequence ID" value="SEN27372.1"/>
    <property type="molecule type" value="Genomic_DNA"/>
</dbReference>
<keyword evidence="1 4" id="KW-0436">Ligase</keyword>
<dbReference type="InterPro" id="IPR029069">
    <property type="entry name" value="HotDog_dom_sf"/>
</dbReference>
<evidence type="ECO:0000259" key="2">
    <source>
        <dbReference type="Pfam" id="PF00501"/>
    </source>
</evidence>
<evidence type="ECO:0000259" key="3">
    <source>
        <dbReference type="Pfam" id="PF22818"/>
    </source>
</evidence>
<dbReference type="Pfam" id="PF00501">
    <property type="entry name" value="AMP-binding"/>
    <property type="match status" value="1"/>
</dbReference>
<dbReference type="InterPro" id="IPR050237">
    <property type="entry name" value="ATP-dep_AMP-bd_enzyme"/>
</dbReference>
<dbReference type="RefSeq" id="WP_091814455.1">
    <property type="nucleotide sequence ID" value="NZ_FOCW01000001.1"/>
</dbReference>
<evidence type="ECO:0000256" key="1">
    <source>
        <dbReference type="ARBA" id="ARBA00022598"/>
    </source>
</evidence>
<dbReference type="OrthoDB" id="9787658at2"/>
<dbReference type="InterPro" id="IPR054545">
    <property type="entry name" value="ApeI-like"/>
</dbReference>
<keyword evidence="5" id="KW-1185">Reference proteome</keyword>
<dbReference type="SUPFAM" id="SSF54637">
    <property type="entry name" value="Thioesterase/thiol ester dehydrase-isomerase"/>
    <property type="match status" value="1"/>
</dbReference>
<dbReference type="PANTHER" id="PTHR43767">
    <property type="entry name" value="LONG-CHAIN-FATTY-ACID--COA LIGASE"/>
    <property type="match status" value="1"/>
</dbReference>
<dbReference type="InterPro" id="IPR045851">
    <property type="entry name" value="AMP-bd_C_sf"/>
</dbReference>
<protein>
    <submittedName>
        <fullName evidence="4">Acyl-coenzyme A synthetase/AMP-(Fatty) acid ligase</fullName>
    </submittedName>
</protein>
<dbReference type="GO" id="GO:0016829">
    <property type="term" value="F:lyase activity"/>
    <property type="evidence" value="ECO:0007669"/>
    <property type="project" value="UniProtKB-KW"/>
</dbReference>
<dbReference type="SUPFAM" id="SSF56801">
    <property type="entry name" value="Acetyl-CoA synthetase-like"/>
    <property type="match status" value="1"/>
</dbReference>
<dbReference type="Gene3D" id="3.30.300.30">
    <property type="match status" value="1"/>
</dbReference>
<reference evidence="4 5" key="1">
    <citation type="submission" date="2016-10" db="EMBL/GenBank/DDBJ databases">
        <authorList>
            <person name="de Groot N.N."/>
        </authorList>
    </citation>
    <scope>NUCLEOTIDE SEQUENCE [LARGE SCALE GENOMIC DNA]</scope>
    <source>
        <strain evidence="4 5">DSM 15123</strain>
    </source>
</reference>
<dbReference type="InterPro" id="IPR042099">
    <property type="entry name" value="ANL_N_sf"/>
</dbReference>
<dbReference type="Proteomes" id="UP000199531">
    <property type="component" value="Unassembled WGS sequence"/>
</dbReference>
<proteinExistence type="predicted"/>
<accession>A0A1H8F6M3</accession>